<accession>T1JW10</accession>
<sequence>MDLPPTNDYMSPRSQEKVYAACSIENRGYLTPRKGGAYFKRKGGKMRKQPILEVKVKGGSSATKESKSSRLGRNGVIRGVGVAVIAAEEGREEVMVSQPELPVDSIRISESSDAMMELVMEVEEISMAESTPPMEAQSCWIESPAWSFLKRPTTSFKGTAPFKCSESSNASLVCWLMDRRATTDIEAYRQEIPEQQKQEKAAECELEKPEELK</sequence>
<dbReference type="HOGENOM" id="CLU_1295847_0_0_1"/>
<dbReference type="Proteomes" id="UP000015104">
    <property type="component" value="Unassembled WGS sequence"/>
</dbReference>
<reference evidence="2" key="2">
    <citation type="submission" date="2015-06" db="UniProtKB">
        <authorList>
            <consortium name="EnsemblMetazoa"/>
        </authorList>
    </citation>
    <scope>IDENTIFICATION</scope>
</reference>
<name>T1JW10_TETUR</name>
<evidence type="ECO:0000256" key="1">
    <source>
        <dbReference type="SAM" id="MobiDB-lite"/>
    </source>
</evidence>
<feature type="region of interest" description="Disordered" evidence="1">
    <location>
        <begin position="192"/>
        <end position="213"/>
    </location>
</feature>
<protein>
    <submittedName>
        <fullName evidence="2">Uncharacterized protein</fullName>
    </submittedName>
</protein>
<proteinExistence type="predicted"/>
<dbReference type="EnsemblMetazoa" id="tetur02g06510.1">
    <property type="protein sequence ID" value="tetur02g06510.1"/>
    <property type="gene ID" value="tetur02g06510"/>
</dbReference>
<reference evidence="3" key="1">
    <citation type="submission" date="2011-08" db="EMBL/GenBank/DDBJ databases">
        <authorList>
            <person name="Rombauts S."/>
        </authorList>
    </citation>
    <scope>NUCLEOTIDE SEQUENCE</scope>
    <source>
        <strain evidence="3">London</strain>
    </source>
</reference>
<dbReference type="AlphaFoldDB" id="T1JW10"/>
<organism evidence="2 3">
    <name type="scientific">Tetranychus urticae</name>
    <name type="common">Two-spotted spider mite</name>
    <dbReference type="NCBI Taxonomy" id="32264"/>
    <lineage>
        <taxon>Eukaryota</taxon>
        <taxon>Metazoa</taxon>
        <taxon>Ecdysozoa</taxon>
        <taxon>Arthropoda</taxon>
        <taxon>Chelicerata</taxon>
        <taxon>Arachnida</taxon>
        <taxon>Acari</taxon>
        <taxon>Acariformes</taxon>
        <taxon>Trombidiformes</taxon>
        <taxon>Prostigmata</taxon>
        <taxon>Eleutherengona</taxon>
        <taxon>Raphignathae</taxon>
        <taxon>Tetranychoidea</taxon>
        <taxon>Tetranychidae</taxon>
        <taxon>Tetranychus</taxon>
    </lineage>
</organism>
<evidence type="ECO:0000313" key="3">
    <source>
        <dbReference type="Proteomes" id="UP000015104"/>
    </source>
</evidence>
<evidence type="ECO:0000313" key="2">
    <source>
        <dbReference type="EnsemblMetazoa" id="tetur02g06510.1"/>
    </source>
</evidence>
<keyword evidence="3" id="KW-1185">Reference proteome</keyword>
<dbReference type="EMBL" id="CAEY01000800">
    <property type="status" value="NOT_ANNOTATED_CDS"/>
    <property type="molecule type" value="Genomic_DNA"/>
</dbReference>